<evidence type="ECO:0000313" key="3">
    <source>
        <dbReference type="EMBL" id="KAF0686604.1"/>
    </source>
</evidence>
<keyword evidence="5" id="KW-1185">Reference proteome</keyword>
<organism evidence="4 5">
    <name type="scientific">Aphanomyces stellatus</name>
    <dbReference type="NCBI Taxonomy" id="120398"/>
    <lineage>
        <taxon>Eukaryota</taxon>
        <taxon>Sar</taxon>
        <taxon>Stramenopiles</taxon>
        <taxon>Oomycota</taxon>
        <taxon>Saprolegniomycetes</taxon>
        <taxon>Saprolegniales</taxon>
        <taxon>Verrucalvaceae</taxon>
        <taxon>Aphanomyces</taxon>
    </lineage>
</organism>
<gene>
    <name evidence="4" type="primary">Aste57867_21609</name>
    <name evidence="3" type="ORF">As57867_021540</name>
    <name evidence="4" type="ORF">ASTE57867_21609</name>
</gene>
<dbReference type="EMBL" id="VJMH01006983">
    <property type="protein sequence ID" value="KAF0686604.1"/>
    <property type="molecule type" value="Genomic_DNA"/>
</dbReference>
<dbReference type="InterPro" id="IPR000626">
    <property type="entry name" value="Ubiquitin-like_dom"/>
</dbReference>
<name>A0A485LJB8_9STRA</name>
<reference evidence="4 5" key="1">
    <citation type="submission" date="2019-03" db="EMBL/GenBank/DDBJ databases">
        <authorList>
            <person name="Gaulin E."/>
            <person name="Dumas B."/>
        </authorList>
    </citation>
    <scope>NUCLEOTIDE SEQUENCE [LARGE SCALE GENOMIC DNA]</scope>
    <source>
        <strain evidence="4">CBS 568.67</strain>
    </source>
</reference>
<dbReference type="PROSITE" id="PS50053">
    <property type="entry name" value="UBIQUITIN_2"/>
    <property type="match status" value="1"/>
</dbReference>
<accession>A0A485LJB8</accession>
<feature type="compositionally biased region" description="Basic residues" evidence="1">
    <location>
        <begin position="154"/>
        <end position="165"/>
    </location>
</feature>
<proteinExistence type="predicted"/>
<reference evidence="3" key="2">
    <citation type="submission" date="2019-06" db="EMBL/GenBank/DDBJ databases">
        <title>Genomics analysis of Aphanomyces spp. identifies a new class of oomycete effector associated with host adaptation.</title>
        <authorList>
            <person name="Gaulin E."/>
        </authorList>
    </citation>
    <scope>NUCLEOTIDE SEQUENCE</scope>
    <source>
        <strain evidence="3">CBS 578.67</strain>
    </source>
</reference>
<evidence type="ECO:0000256" key="1">
    <source>
        <dbReference type="SAM" id="MobiDB-lite"/>
    </source>
</evidence>
<feature type="domain" description="Ubiquitin-like" evidence="2">
    <location>
        <begin position="370"/>
        <end position="449"/>
    </location>
</feature>
<dbReference type="OrthoDB" id="72819at2759"/>
<evidence type="ECO:0000313" key="5">
    <source>
        <dbReference type="Proteomes" id="UP000332933"/>
    </source>
</evidence>
<dbReference type="SUPFAM" id="SSF54236">
    <property type="entry name" value="Ubiquitin-like"/>
    <property type="match status" value="1"/>
</dbReference>
<feature type="region of interest" description="Disordered" evidence="1">
    <location>
        <begin position="340"/>
        <end position="359"/>
    </location>
</feature>
<dbReference type="EMBL" id="CAADRA010007009">
    <property type="protein sequence ID" value="VFT98279.1"/>
    <property type="molecule type" value="Genomic_DNA"/>
</dbReference>
<feature type="region of interest" description="Disordered" evidence="1">
    <location>
        <begin position="1"/>
        <end position="24"/>
    </location>
</feature>
<dbReference type="InterPro" id="IPR029071">
    <property type="entry name" value="Ubiquitin-like_domsf"/>
</dbReference>
<feature type="region of interest" description="Disordered" evidence="1">
    <location>
        <begin position="136"/>
        <end position="171"/>
    </location>
</feature>
<sequence>MAAASDDHLRPGFPRTHGGGGPRHVLPRDVFKTLVRLEAKVEWNVTDSAVAARLHLPETYVDPIVPPASHFVGPGPGEYDVSQASTRGANASSSSFATNTRRTLHFAPQYVVPRETYRQGPFYVDAPLEAHAALPFVASPQPTTSPSHDGDARRLRRRHNPRRRNALVAPSHSVQLPWTALPDSPLPPCDATRQKAPTYSFPQGPRSDLALQTTPVGVSAATYDVSRTTLEEMEPSRVVVGFQSSVARVPTWMDNPEDVAPADVYRSCVHVVRVDDAWPKPASGGALPSSRSESQLPERRRSSLAAHPDFDAFAWLKTQPDGVDKVAQLKARLADLTTNESNQAAMGMQTDGDDKKDGAAANESVTMQTMAITVVLPRGLACTFRVTPVRTTAALKHMVAKTLAKHATRETRHLGDGGGVERLTLYHEGKKLADDATLGESGVHERSSLVCTIQPPVVAAKSRA</sequence>
<dbReference type="CDD" id="cd17039">
    <property type="entry name" value="Ubl_ubiquitin_like"/>
    <property type="match status" value="1"/>
</dbReference>
<dbReference type="AlphaFoldDB" id="A0A485LJB8"/>
<feature type="region of interest" description="Disordered" evidence="1">
    <location>
        <begin position="279"/>
        <end position="303"/>
    </location>
</feature>
<protein>
    <submittedName>
        <fullName evidence="4">Aste57867_21609 protein</fullName>
    </submittedName>
</protein>
<dbReference type="Gene3D" id="3.10.20.90">
    <property type="entry name" value="Phosphatidylinositol 3-kinase Catalytic Subunit, Chain A, domain 1"/>
    <property type="match status" value="1"/>
</dbReference>
<evidence type="ECO:0000259" key="2">
    <source>
        <dbReference type="PROSITE" id="PS50053"/>
    </source>
</evidence>
<evidence type="ECO:0000313" key="4">
    <source>
        <dbReference type="EMBL" id="VFT98279.1"/>
    </source>
</evidence>
<dbReference type="Proteomes" id="UP000332933">
    <property type="component" value="Unassembled WGS sequence"/>
</dbReference>
<feature type="compositionally biased region" description="Basic and acidic residues" evidence="1">
    <location>
        <begin position="1"/>
        <end position="10"/>
    </location>
</feature>